<dbReference type="RefSeq" id="WP_337337671.1">
    <property type="nucleotide sequence ID" value="NZ_JBBDGL010000002.1"/>
</dbReference>
<accession>A0ABU8LSI6</accession>
<protein>
    <submittedName>
        <fullName evidence="1">Uncharacterized protein</fullName>
    </submittedName>
</protein>
<comment type="caution">
    <text evidence="1">The sequence shown here is derived from an EMBL/GenBank/DDBJ whole genome shotgun (WGS) entry which is preliminary data.</text>
</comment>
<name>A0ABU8LSI6_9MICO</name>
<dbReference type="Proteomes" id="UP001368654">
    <property type="component" value="Unassembled WGS sequence"/>
</dbReference>
<evidence type="ECO:0000313" key="2">
    <source>
        <dbReference type="Proteomes" id="UP001368654"/>
    </source>
</evidence>
<reference evidence="1 2" key="1">
    <citation type="submission" date="2024-02" db="EMBL/GenBank/DDBJ databases">
        <authorList>
            <person name="Saticioglu I.B."/>
        </authorList>
    </citation>
    <scope>NUCLEOTIDE SEQUENCE [LARGE SCALE GENOMIC DNA]</scope>
    <source>
        <strain evidence="1 2">Mu-86</strain>
    </source>
</reference>
<keyword evidence="2" id="KW-1185">Reference proteome</keyword>
<organism evidence="1 2">
    <name type="scientific">Microbacterium marmarense</name>
    <dbReference type="NCBI Taxonomy" id="3122051"/>
    <lineage>
        <taxon>Bacteria</taxon>
        <taxon>Bacillati</taxon>
        <taxon>Actinomycetota</taxon>
        <taxon>Actinomycetes</taxon>
        <taxon>Micrococcales</taxon>
        <taxon>Microbacteriaceae</taxon>
        <taxon>Microbacterium</taxon>
    </lineage>
</organism>
<proteinExistence type="predicted"/>
<dbReference type="EMBL" id="JBBDGL010000002">
    <property type="protein sequence ID" value="MEJ1155222.1"/>
    <property type="molecule type" value="Genomic_DNA"/>
</dbReference>
<gene>
    <name evidence="1" type="ORF">WDU96_06365</name>
</gene>
<evidence type="ECO:0000313" key="1">
    <source>
        <dbReference type="EMBL" id="MEJ1155222.1"/>
    </source>
</evidence>
<sequence length="55" mass="5748">MDTSRDSVSSDLLSDLEVIEAQPLPSRSAAYDSLHDSLARKLESAPTTSASAGTP</sequence>